<feature type="transmembrane region" description="Helical" evidence="1">
    <location>
        <begin position="270"/>
        <end position="287"/>
    </location>
</feature>
<keyword evidence="1" id="KW-0472">Membrane</keyword>
<dbReference type="AlphaFoldDB" id="A0AA86QR11"/>
<dbReference type="EMBL" id="CAXDID020000479">
    <property type="protein sequence ID" value="CAL6095794.1"/>
    <property type="molecule type" value="Genomic_DNA"/>
</dbReference>
<comment type="caution">
    <text evidence="2">The sequence shown here is derived from an EMBL/GenBank/DDBJ whole genome shotgun (WGS) entry which is preliminary data.</text>
</comment>
<evidence type="ECO:0000313" key="3">
    <source>
        <dbReference type="EMBL" id="CAL6095794.1"/>
    </source>
</evidence>
<protein>
    <submittedName>
        <fullName evidence="3">Hypothetical_protein</fullName>
    </submittedName>
</protein>
<name>A0AA86QR11_9EUKA</name>
<evidence type="ECO:0000256" key="1">
    <source>
        <dbReference type="SAM" id="Phobius"/>
    </source>
</evidence>
<evidence type="ECO:0000313" key="2">
    <source>
        <dbReference type="EMBL" id="CAI9962985.1"/>
    </source>
</evidence>
<dbReference type="EMBL" id="CATOUU010000963">
    <property type="protein sequence ID" value="CAI9962985.1"/>
    <property type="molecule type" value="Genomic_DNA"/>
</dbReference>
<proteinExistence type="predicted"/>
<keyword evidence="4" id="KW-1185">Reference proteome</keyword>
<dbReference type="Proteomes" id="UP001642409">
    <property type="component" value="Unassembled WGS sequence"/>
</dbReference>
<reference evidence="3 4" key="2">
    <citation type="submission" date="2024-07" db="EMBL/GenBank/DDBJ databases">
        <authorList>
            <person name="Akdeniz Z."/>
        </authorList>
    </citation>
    <scope>NUCLEOTIDE SEQUENCE [LARGE SCALE GENOMIC DNA]</scope>
</reference>
<evidence type="ECO:0000313" key="4">
    <source>
        <dbReference type="Proteomes" id="UP001642409"/>
    </source>
</evidence>
<accession>A0AA86QR11</accession>
<reference evidence="2" key="1">
    <citation type="submission" date="2023-06" db="EMBL/GenBank/DDBJ databases">
        <authorList>
            <person name="Kurt Z."/>
        </authorList>
    </citation>
    <scope>NUCLEOTIDE SEQUENCE</scope>
</reference>
<keyword evidence="1" id="KW-0812">Transmembrane</keyword>
<organism evidence="2">
    <name type="scientific">Hexamita inflata</name>
    <dbReference type="NCBI Taxonomy" id="28002"/>
    <lineage>
        <taxon>Eukaryota</taxon>
        <taxon>Metamonada</taxon>
        <taxon>Diplomonadida</taxon>
        <taxon>Hexamitidae</taxon>
        <taxon>Hexamitinae</taxon>
        <taxon>Hexamita</taxon>
    </lineage>
</organism>
<sequence>MTFSVRITEQHQRKVNKQDMRAVKLSQILSLMGSICTNVIAYSIETNENIQNYNFSLQSDNWILSQLQLSGLTLFWTMKLLDLWISSFRVYIIYLQFSLIMNEQWAVSTILVKDVATFKLSKYILHYMQLNSHRFKTEYSRVLDNLILLIQLFLVLKLYQIIIHDLSTNTQYSIWTAHWILMNNKHNPDVKQMFQPSLLSTAVCNYCAAEYFLESGHYGNRIYEHNANRKLSQLQLQWEFLSIKDQCSTEHVIWVLTQTKLRLTNQKQDYICSIAHLIMIAYFIFLSDLRTHFVVYQFIQS</sequence>
<gene>
    <name evidence="2" type="ORF">HINF_LOCUS50630</name>
    <name evidence="3" type="ORF">HINF_LOCUS68121</name>
</gene>
<keyword evidence="1" id="KW-1133">Transmembrane helix</keyword>